<evidence type="ECO:0000256" key="3">
    <source>
        <dbReference type="ARBA" id="ARBA00022989"/>
    </source>
</evidence>
<dbReference type="GO" id="GO:0030001">
    <property type="term" value="P:metal ion transport"/>
    <property type="evidence" value="ECO:0007669"/>
    <property type="project" value="InterPro"/>
</dbReference>
<evidence type="ECO:0000256" key="1">
    <source>
        <dbReference type="ARBA" id="ARBA00004141"/>
    </source>
</evidence>
<protein>
    <submittedName>
        <fullName evidence="7">Metal homeostatis protein</fullName>
    </submittedName>
</protein>
<evidence type="ECO:0000313" key="7">
    <source>
        <dbReference type="EMBL" id="OVF08360.1"/>
    </source>
</evidence>
<evidence type="ECO:0000256" key="4">
    <source>
        <dbReference type="ARBA" id="ARBA00023136"/>
    </source>
</evidence>
<dbReference type="PANTHER" id="PTHR13396:SF5">
    <property type="entry name" value="NEDD4 FAMILY INTERACTING PROTEIN"/>
    <property type="match status" value="1"/>
</dbReference>
<dbReference type="EMBL" id="LYUB02000008">
    <property type="protein sequence ID" value="OVF08360.1"/>
    <property type="molecule type" value="Genomic_DNA"/>
</dbReference>
<organism evidence="7 8">
    <name type="scientific">Clavispora lusitaniae</name>
    <name type="common">Candida lusitaniae</name>
    <dbReference type="NCBI Taxonomy" id="36911"/>
    <lineage>
        <taxon>Eukaryota</taxon>
        <taxon>Fungi</taxon>
        <taxon>Dikarya</taxon>
        <taxon>Ascomycota</taxon>
        <taxon>Saccharomycotina</taxon>
        <taxon>Pichiomycetes</taxon>
        <taxon>Metschnikowiaceae</taxon>
        <taxon>Clavispora</taxon>
    </lineage>
</organism>
<reference evidence="7 8" key="1">
    <citation type="submission" date="2017-04" db="EMBL/GenBank/DDBJ databases">
        <title>Draft genome of the yeast Clavispora lusitaniae type strain CBS 6936.</title>
        <authorList>
            <person name="Durrens P."/>
            <person name="Klopp C."/>
            <person name="Biteau N."/>
            <person name="Fitton-Ouhabi V."/>
            <person name="Dementhon K."/>
            <person name="Accoceberry I."/>
            <person name="Sherman D.J."/>
            <person name="Noel T."/>
        </authorList>
    </citation>
    <scope>NUCLEOTIDE SEQUENCE [LARGE SCALE GENOMIC DNA]</scope>
    <source>
        <strain evidence="7 8">CBS 6936</strain>
    </source>
</reference>
<evidence type="ECO:0000256" key="2">
    <source>
        <dbReference type="ARBA" id="ARBA00022692"/>
    </source>
</evidence>
<dbReference type="PANTHER" id="PTHR13396">
    <property type="entry name" value="NEDD4 FAMILY INTERACTING PROTEIN 1/2"/>
    <property type="match status" value="1"/>
</dbReference>
<proteinExistence type="predicted"/>
<keyword evidence="2 6" id="KW-0812">Transmembrane</keyword>
<dbReference type="GO" id="GO:0007034">
    <property type="term" value="P:vacuolar transport"/>
    <property type="evidence" value="ECO:0007669"/>
    <property type="project" value="InterPro"/>
</dbReference>
<dbReference type="CDD" id="cd22212">
    <property type="entry name" value="NDFIP-like"/>
    <property type="match status" value="1"/>
</dbReference>
<dbReference type="KEGG" id="clus:A9F13_08g00506"/>
<dbReference type="InterPro" id="IPR019325">
    <property type="entry name" value="NEDD4/Bsd2"/>
</dbReference>
<comment type="caution">
    <text evidence="7">The sequence shown here is derived from an EMBL/GenBank/DDBJ whole genome shotgun (WGS) entry which is preliminary data.</text>
</comment>
<dbReference type="AlphaFoldDB" id="A0AA91T1U7"/>
<evidence type="ECO:0000313" key="8">
    <source>
        <dbReference type="Proteomes" id="UP000195602"/>
    </source>
</evidence>
<feature type="transmembrane region" description="Helical" evidence="6">
    <location>
        <begin position="327"/>
        <end position="348"/>
    </location>
</feature>
<dbReference type="GO" id="GO:0031398">
    <property type="term" value="P:positive regulation of protein ubiquitination"/>
    <property type="evidence" value="ECO:0007669"/>
    <property type="project" value="TreeGrafter"/>
</dbReference>
<feature type="compositionally biased region" description="Polar residues" evidence="5">
    <location>
        <begin position="76"/>
        <end position="87"/>
    </location>
</feature>
<accession>A0AA91T1U7</accession>
<feature type="region of interest" description="Disordered" evidence="5">
    <location>
        <begin position="19"/>
        <end position="87"/>
    </location>
</feature>
<dbReference type="GO" id="GO:0016020">
    <property type="term" value="C:membrane"/>
    <property type="evidence" value="ECO:0007669"/>
    <property type="project" value="UniProtKB-SubCell"/>
</dbReference>
<dbReference type="GO" id="GO:0006511">
    <property type="term" value="P:ubiquitin-dependent protein catabolic process"/>
    <property type="evidence" value="ECO:0007669"/>
    <property type="project" value="TreeGrafter"/>
</dbReference>
<feature type="transmembrane region" description="Helical" evidence="6">
    <location>
        <begin position="220"/>
        <end position="242"/>
    </location>
</feature>
<evidence type="ECO:0000256" key="6">
    <source>
        <dbReference type="SAM" id="Phobius"/>
    </source>
</evidence>
<feature type="region of interest" description="Disordered" evidence="5">
    <location>
        <begin position="358"/>
        <end position="379"/>
    </location>
</feature>
<dbReference type="GO" id="GO:0048471">
    <property type="term" value="C:perinuclear region of cytoplasm"/>
    <property type="evidence" value="ECO:0007669"/>
    <property type="project" value="TreeGrafter"/>
</dbReference>
<feature type="compositionally biased region" description="Polar residues" evidence="5">
    <location>
        <begin position="50"/>
        <end position="66"/>
    </location>
</feature>
<comment type="subcellular location">
    <subcellularLocation>
        <location evidence="1">Membrane</location>
        <topology evidence="1">Multi-pass membrane protein</topology>
    </subcellularLocation>
</comment>
<dbReference type="GO" id="GO:0005794">
    <property type="term" value="C:Golgi apparatus"/>
    <property type="evidence" value="ECO:0007669"/>
    <property type="project" value="TreeGrafter"/>
</dbReference>
<sequence>MSNTNRSLGAYAELRGVSDVDSDSDIFLEAPDSMPQETEAIRNFGGAPEVNSSPDQNPSSVSTPDANQEHLDRPPDSSNQRVEGSSSNIAVYNNNLQADGDLERQQERGLSAKQKAMKIVHYIFPFRQTYERLHNGINTGLLQTNNPGQFVGQGTDGVFRNLMAKPDTETTRIAQEQHPPTYEEAAADATPEYWESTMMSPIYEDEVFVQGLPVGNIANFVWNILVTVAFQLVGFLLCYLLHTSHAAKHGSRAGLGIYLVTYGHSRIPANLGRPDKIPPRYIPDNPNSLDISKSSSIKSGGRVDKYQSGFQQHSDSLAREVSSREPYFAYGVIAFGIFMVLKAVYDFYHVKQMERSMLAPQAQPETHTSTEPADGPSED</sequence>
<name>A0AA91T1U7_CLALS</name>
<keyword evidence="3 6" id="KW-1133">Transmembrane helix</keyword>
<evidence type="ECO:0000256" key="5">
    <source>
        <dbReference type="SAM" id="MobiDB-lite"/>
    </source>
</evidence>
<gene>
    <name evidence="7" type="ORF">A9F13_08g00506</name>
</gene>
<dbReference type="Pfam" id="PF10176">
    <property type="entry name" value="NEDD4_Bsd2"/>
    <property type="match status" value="1"/>
</dbReference>
<keyword evidence="4 6" id="KW-0472">Membrane</keyword>
<dbReference type="GO" id="GO:0005783">
    <property type="term" value="C:endoplasmic reticulum"/>
    <property type="evidence" value="ECO:0007669"/>
    <property type="project" value="TreeGrafter"/>
</dbReference>
<dbReference type="Proteomes" id="UP000195602">
    <property type="component" value="Unassembled WGS sequence"/>
</dbReference>